<sequence>MRSHLEQHYPRDSPTCPVASCSKAFSHPNSVRNHMRMKHTQQWDKMKTLKWSYM</sequence>
<dbReference type="Gene3D" id="3.30.160.60">
    <property type="entry name" value="Classic Zinc Finger"/>
    <property type="match status" value="1"/>
</dbReference>
<evidence type="ECO:0000259" key="2">
    <source>
        <dbReference type="PROSITE" id="PS50157"/>
    </source>
</evidence>
<dbReference type="InterPro" id="IPR036236">
    <property type="entry name" value="Znf_C2H2_sf"/>
</dbReference>
<organism evidence="3">
    <name type="scientific">Timema bartmani</name>
    <dbReference type="NCBI Taxonomy" id="61472"/>
    <lineage>
        <taxon>Eukaryota</taxon>
        <taxon>Metazoa</taxon>
        <taxon>Ecdysozoa</taxon>
        <taxon>Arthropoda</taxon>
        <taxon>Hexapoda</taxon>
        <taxon>Insecta</taxon>
        <taxon>Pterygota</taxon>
        <taxon>Neoptera</taxon>
        <taxon>Polyneoptera</taxon>
        <taxon>Phasmatodea</taxon>
        <taxon>Timematodea</taxon>
        <taxon>Timematoidea</taxon>
        <taxon>Timematidae</taxon>
        <taxon>Timema</taxon>
    </lineage>
</organism>
<keyword evidence="1" id="KW-0863">Zinc-finger</keyword>
<keyword evidence="1" id="KW-0479">Metal-binding</keyword>
<dbReference type="EMBL" id="OD564401">
    <property type="protein sequence ID" value="CAD7438180.1"/>
    <property type="molecule type" value="Genomic_DNA"/>
</dbReference>
<evidence type="ECO:0000256" key="1">
    <source>
        <dbReference type="PROSITE-ProRule" id="PRU00042"/>
    </source>
</evidence>
<keyword evidence="1" id="KW-0862">Zinc</keyword>
<evidence type="ECO:0000313" key="3">
    <source>
        <dbReference type="EMBL" id="CAD7438180.1"/>
    </source>
</evidence>
<dbReference type="InterPro" id="IPR013087">
    <property type="entry name" value="Znf_C2H2_type"/>
</dbReference>
<accession>A0A7R9EQ35</accession>
<dbReference type="AlphaFoldDB" id="A0A7R9EQ35"/>
<proteinExistence type="predicted"/>
<reference evidence="3" key="1">
    <citation type="submission" date="2020-11" db="EMBL/GenBank/DDBJ databases">
        <authorList>
            <person name="Tran Van P."/>
        </authorList>
    </citation>
    <scope>NUCLEOTIDE SEQUENCE</scope>
</reference>
<dbReference type="SUPFAM" id="SSF57667">
    <property type="entry name" value="beta-beta-alpha zinc fingers"/>
    <property type="match status" value="1"/>
</dbReference>
<dbReference type="PROSITE" id="PS00028">
    <property type="entry name" value="ZINC_FINGER_C2H2_1"/>
    <property type="match status" value="1"/>
</dbReference>
<feature type="domain" description="C2H2-type" evidence="2">
    <location>
        <begin position="14"/>
        <end position="44"/>
    </location>
</feature>
<dbReference type="PROSITE" id="PS50157">
    <property type="entry name" value="ZINC_FINGER_C2H2_2"/>
    <property type="match status" value="1"/>
</dbReference>
<gene>
    <name evidence="3" type="ORF">TBIB3V08_LOCUS776</name>
</gene>
<name>A0A7R9EQ35_9NEOP</name>
<dbReference type="GO" id="GO:0008270">
    <property type="term" value="F:zinc ion binding"/>
    <property type="evidence" value="ECO:0007669"/>
    <property type="project" value="UniProtKB-KW"/>
</dbReference>
<protein>
    <recommendedName>
        <fullName evidence="2">C2H2-type domain-containing protein</fullName>
    </recommendedName>
</protein>